<dbReference type="InterPro" id="IPR005079">
    <property type="entry name" value="Peptidase_C45_hydrolase"/>
</dbReference>
<dbReference type="STRING" id="113226.A0A139IQ15"/>
<dbReference type="AlphaFoldDB" id="A0A139IQ15"/>
<keyword evidence="3" id="KW-1185">Reference proteome</keyword>
<dbReference type="Pfam" id="PF03417">
    <property type="entry name" value="AAT"/>
    <property type="match status" value="1"/>
</dbReference>
<proteinExistence type="predicted"/>
<gene>
    <name evidence="2" type="ORF">AC579_8017</name>
</gene>
<accession>A0A139IQ15</accession>
<sequence length="352" mass="39056">MLHIHCKGTPHEIGLSHGHVAREAISRSITFYTWMFSTTAKLSWPEVRSLASDFEPIIRKKWPEYLEEMSGIAEGAGLTLEDVIAINVRTEITFGLYDERGSDGCTALSWKTESGSGSWLAQNWDWNPGQQENLIQLTIEQEGKPIIKMMTEAGLIGKIGLNDCGVGVCLNAIKARGMDPTRLPCHLGLRMALESRNRDEAVAKLEKFGIASACHMLIADAENGGIGLEWSSVEVRKVLQNGKGQIFHSNHWLLKHEGVGQDTNWLEDSGYRVKRIEELCKDIKEEEVGRNVLLEKVFKDVGNWPGAICRSAEGKSVSATLFNIIMDLNGRRAFVSVGRPVEATEGFTLSFD</sequence>
<dbReference type="OrthoDB" id="189997at2759"/>
<dbReference type="InterPro" id="IPR047794">
    <property type="entry name" value="C45_proenzyme-like"/>
</dbReference>
<dbReference type="InterPro" id="IPR047801">
    <property type="entry name" value="Peptidase_C45"/>
</dbReference>
<reference evidence="2 3" key="1">
    <citation type="submission" date="2015-07" db="EMBL/GenBank/DDBJ databases">
        <title>Comparative genomics of the Sigatoka disease complex on banana suggests a link between parallel evolutionary changes in Pseudocercospora fijiensis and Pseudocercospora eumusae and increased virulence on the banana host.</title>
        <authorList>
            <person name="Chang T.-C."/>
            <person name="Salvucci A."/>
            <person name="Crous P.W."/>
            <person name="Stergiopoulos I."/>
        </authorList>
    </citation>
    <scope>NUCLEOTIDE SEQUENCE [LARGE SCALE GENOMIC DNA]</scope>
    <source>
        <strain evidence="2 3">CBS 116634</strain>
    </source>
</reference>
<evidence type="ECO:0000313" key="2">
    <source>
        <dbReference type="EMBL" id="KXT16654.1"/>
    </source>
</evidence>
<dbReference type="Proteomes" id="UP000073492">
    <property type="component" value="Unassembled WGS sequence"/>
</dbReference>
<name>A0A139IQ15_9PEZI</name>
<dbReference type="EMBL" id="LFZO01000032">
    <property type="protein sequence ID" value="KXT16654.1"/>
    <property type="molecule type" value="Genomic_DNA"/>
</dbReference>
<organism evidence="2 3">
    <name type="scientific">Pseudocercospora musae</name>
    <dbReference type="NCBI Taxonomy" id="113226"/>
    <lineage>
        <taxon>Eukaryota</taxon>
        <taxon>Fungi</taxon>
        <taxon>Dikarya</taxon>
        <taxon>Ascomycota</taxon>
        <taxon>Pezizomycotina</taxon>
        <taxon>Dothideomycetes</taxon>
        <taxon>Dothideomycetidae</taxon>
        <taxon>Mycosphaerellales</taxon>
        <taxon>Mycosphaerellaceae</taxon>
        <taxon>Pseudocercospora</taxon>
    </lineage>
</organism>
<feature type="domain" description="Peptidase C45 hydrolase" evidence="1">
    <location>
        <begin position="112"/>
        <end position="340"/>
    </location>
</feature>
<dbReference type="PANTHER" id="PTHR34180">
    <property type="entry name" value="PEPTIDASE C45"/>
    <property type="match status" value="1"/>
</dbReference>
<evidence type="ECO:0000313" key="3">
    <source>
        <dbReference type="Proteomes" id="UP000073492"/>
    </source>
</evidence>
<evidence type="ECO:0000259" key="1">
    <source>
        <dbReference type="Pfam" id="PF03417"/>
    </source>
</evidence>
<dbReference type="Gene3D" id="1.10.10.2120">
    <property type="match status" value="1"/>
</dbReference>
<comment type="caution">
    <text evidence="2">The sequence shown here is derived from an EMBL/GenBank/DDBJ whole genome shotgun (WGS) entry which is preliminary data.</text>
</comment>
<protein>
    <recommendedName>
        <fullName evidence="1">Peptidase C45 hydrolase domain-containing protein</fullName>
    </recommendedName>
</protein>
<dbReference type="Gene3D" id="3.60.60.10">
    <property type="entry name" value="Penicillin V Acylase, Chain A"/>
    <property type="match status" value="1"/>
</dbReference>
<dbReference type="PANTHER" id="PTHR34180:SF1">
    <property type="entry name" value="BETA-ALANYL-DOPAMINE_CARCININE HYDROLASE"/>
    <property type="match status" value="1"/>
</dbReference>
<dbReference type="NCBIfam" id="NF040521">
    <property type="entry name" value="C45_proenzyme"/>
    <property type="match status" value="1"/>
</dbReference>